<keyword evidence="4" id="KW-1185">Reference proteome</keyword>
<accession>A0ABX0TZT3</accession>
<gene>
    <name evidence="3" type="ORF">FHT01_000214</name>
</gene>
<dbReference type="Proteomes" id="UP000788153">
    <property type="component" value="Unassembled WGS sequence"/>
</dbReference>
<reference evidence="3 4" key="1">
    <citation type="submission" date="2020-03" db="EMBL/GenBank/DDBJ databases">
        <title>Genomic Encyclopedia of Type Strains, Phase IV (KMG-IV): sequencing the most valuable type-strain genomes for metagenomic binning, comparative biology and taxonomic classification.</title>
        <authorList>
            <person name="Goeker M."/>
        </authorList>
    </citation>
    <scope>NUCLEOTIDE SEQUENCE [LARGE SCALE GENOMIC DNA]</scope>
    <source>
        <strain evidence="3 4">DSM 22753</strain>
    </source>
</reference>
<dbReference type="InterPro" id="IPR018764">
    <property type="entry name" value="RskA_C"/>
</dbReference>
<organism evidence="3 4">
    <name type="scientific">Sphingomonas japonica</name>
    <dbReference type="NCBI Taxonomy" id="511662"/>
    <lineage>
        <taxon>Bacteria</taxon>
        <taxon>Pseudomonadati</taxon>
        <taxon>Pseudomonadota</taxon>
        <taxon>Alphaproteobacteria</taxon>
        <taxon>Sphingomonadales</taxon>
        <taxon>Sphingomonadaceae</taxon>
        <taxon>Sphingomonas</taxon>
    </lineage>
</organism>
<protein>
    <submittedName>
        <fullName evidence="3">Anti-sigma-K factor RskA</fullName>
    </submittedName>
</protein>
<proteinExistence type="predicted"/>
<keyword evidence="1" id="KW-0472">Membrane</keyword>
<dbReference type="RefSeq" id="WP_140047895.1">
    <property type="nucleotide sequence ID" value="NZ_BAAAEV010000001.1"/>
</dbReference>
<comment type="caution">
    <text evidence="3">The sequence shown here is derived from an EMBL/GenBank/DDBJ whole genome shotgun (WGS) entry which is preliminary data.</text>
</comment>
<feature type="transmembrane region" description="Helical" evidence="1">
    <location>
        <begin position="101"/>
        <end position="121"/>
    </location>
</feature>
<sequence length="249" mass="26214">MAELLSPDDRLLAAELALRLIDGEELRAARERQAVDESFAEAVAEWERSFAPLFDEVAPVQPGERVWDAIAAGVAAPASGGGSGSVITPDFQRTRRALQRWRAIAVGAMSIAAALLLAVLLRPVPSLPPATTVAPAPTEAIVAQLSDGEGGAILTARLDLADDLLRVRPTAIPEGAGEPELWVIPAADQTPRSLGLIRRDGATEILLPTQLREQFADGATLALTLEPREGAPHAAPTGTILSTARITRL</sequence>
<evidence type="ECO:0000259" key="2">
    <source>
        <dbReference type="Pfam" id="PF10099"/>
    </source>
</evidence>
<feature type="domain" description="Anti-sigma K factor RskA C-terminal" evidence="2">
    <location>
        <begin position="109"/>
        <end position="240"/>
    </location>
</feature>
<dbReference type="EMBL" id="JAASQP010000001">
    <property type="protein sequence ID" value="NIJ22672.1"/>
    <property type="molecule type" value="Genomic_DNA"/>
</dbReference>
<dbReference type="Pfam" id="PF10099">
    <property type="entry name" value="RskA_C"/>
    <property type="match status" value="1"/>
</dbReference>
<evidence type="ECO:0000313" key="4">
    <source>
        <dbReference type="Proteomes" id="UP000788153"/>
    </source>
</evidence>
<name>A0ABX0TZT3_9SPHN</name>
<evidence type="ECO:0000313" key="3">
    <source>
        <dbReference type="EMBL" id="NIJ22672.1"/>
    </source>
</evidence>
<keyword evidence="1" id="KW-1133">Transmembrane helix</keyword>
<keyword evidence="1" id="KW-0812">Transmembrane</keyword>
<evidence type="ECO:0000256" key="1">
    <source>
        <dbReference type="SAM" id="Phobius"/>
    </source>
</evidence>